<dbReference type="PIRSF" id="PIRSF016184">
    <property type="entry name" value="PhzC_PhzF"/>
    <property type="match status" value="1"/>
</dbReference>
<dbReference type="Pfam" id="PF02567">
    <property type="entry name" value="PhzC-PhzF"/>
    <property type="match status" value="1"/>
</dbReference>
<dbReference type="InterPro" id="IPR003719">
    <property type="entry name" value="Phenazine_PhzF-like"/>
</dbReference>
<dbReference type="NCBIfam" id="TIGR00654">
    <property type="entry name" value="PhzF_family"/>
    <property type="match status" value="1"/>
</dbReference>
<dbReference type="PANTHER" id="PTHR13774">
    <property type="entry name" value="PHENAZINE BIOSYNTHESIS PROTEIN"/>
    <property type="match status" value="1"/>
</dbReference>
<gene>
    <name evidence="4" type="ORF">A3A91_01070</name>
</gene>
<dbReference type="PANTHER" id="PTHR13774:SF39">
    <property type="entry name" value="BIOSYNTHESIS PROTEIN, PUTATIVE-RELATED"/>
    <property type="match status" value="1"/>
</dbReference>
<dbReference type="Gene3D" id="3.10.310.10">
    <property type="entry name" value="Diaminopimelate Epimerase, Chain A, domain 1"/>
    <property type="match status" value="2"/>
</dbReference>
<name>A0A1F6WY73_9BACT</name>
<accession>A0A1F6WY73</accession>
<feature type="active site" evidence="3">
    <location>
        <position position="46"/>
    </location>
</feature>
<reference evidence="4 5" key="1">
    <citation type="journal article" date="2016" name="Nat. Commun.">
        <title>Thousands of microbial genomes shed light on interconnected biogeochemical processes in an aquifer system.</title>
        <authorList>
            <person name="Anantharaman K."/>
            <person name="Brown C.T."/>
            <person name="Hug L.A."/>
            <person name="Sharon I."/>
            <person name="Castelle C.J."/>
            <person name="Probst A.J."/>
            <person name="Thomas B.C."/>
            <person name="Singh A."/>
            <person name="Wilkins M.J."/>
            <person name="Karaoz U."/>
            <person name="Brodie E.L."/>
            <person name="Williams K.H."/>
            <person name="Hubbard S.S."/>
            <person name="Banfield J.F."/>
        </authorList>
    </citation>
    <scope>NUCLEOTIDE SEQUENCE [LARGE SCALE GENOMIC DNA]</scope>
</reference>
<protein>
    <submittedName>
        <fullName evidence="4">Phenazine biosynthesis protein PhzF</fullName>
    </submittedName>
</protein>
<comment type="similarity">
    <text evidence="1">Belongs to the PhzF family.</text>
</comment>
<evidence type="ECO:0000313" key="5">
    <source>
        <dbReference type="Proteomes" id="UP000177001"/>
    </source>
</evidence>
<organism evidence="4 5">
    <name type="scientific">Candidatus Nomurabacteria bacterium RIFCSPLOWO2_01_FULL_36_16</name>
    <dbReference type="NCBI Taxonomy" id="1801767"/>
    <lineage>
        <taxon>Bacteria</taxon>
        <taxon>Candidatus Nomuraibacteriota</taxon>
    </lineage>
</organism>
<dbReference type="GO" id="GO:0005737">
    <property type="term" value="C:cytoplasm"/>
    <property type="evidence" value="ECO:0007669"/>
    <property type="project" value="TreeGrafter"/>
</dbReference>
<keyword evidence="2" id="KW-0413">Isomerase</keyword>
<evidence type="ECO:0000256" key="3">
    <source>
        <dbReference type="PIRSR" id="PIRSR016184-1"/>
    </source>
</evidence>
<sequence length="289" mass="31884">MKVKVFRLNSFTNTPEGGNPAGVVLDAKGLSEEQMLSTAQAVGFSETAFVTESNKADFKVRFFTPTDEVDICGHATIATFSFMHTNHQIKNGNYTQETKAGILGIEIQNDGTVFMSQNAPEYFEELDKTEIADSLNIPPEYLDNELPIQIVSTGARDIFIPIKSLHYLSEIKPDMEKIANICKKHTAISYHIFTLDLLQKSTAHCRNFAPLYGIPEDSATGISTGALACYLFKHGKIENSQLSKLVFEQGESMGKPSEILVKLVVSDEEIKEVKVGGKAIISKELEIEV</sequence>
<dbReference type="AlphaFoldDB" id="A0A1F6WY73"/>
<comment type="caution">
    <text evidence="4">The sequence shown here is derived from an EMBL/GenBank/DDBJ whole genome shotgun (WGS) entry which is preliminary data.</text>
</comment>
<evidence type="ECO:0000256" key="1">
    <source>
        <dbReference type="ARBA" id="ARBA00008270"/>
    </source>
</evidence>
<evidence type="ECO:0000256" key="2">
    <source>
        <dbReference type="ARBA" id="ARBA00023235"/>
    </source>
</evidence>
<dbReference type="SUPFAM" id="SSF54506">
    <property type="entry name" value="Diaminopimelate epimerase-like"/>
    <property type="match status" value="1"/>
</dbReference>
<proteinExistence type="inferred from homology"/>
<evidence type="ECO:0000313" key="4">
    <source>
        <dbReference type="EMBL" id="OGI86839.1"/>
    </source>
</evidence>
<dbReference type="EMBL" id="MFUR01000010">
    <property type="protein sequence ID" value="OGI86839.1"/>
    <property type="molecule type" value="Genomic_DNA"/>
</dbReference>
<dbReference type="GO" id="GO:0016853">
    <property type="term" value="F:isomerase activity"/>
    <property type="evidence" value="ECO:0007669"/>
    <property type="project" value="UniProtKB-KW"/>
</dbReference>
<dbReference type="Proteomes" id="UP000177001">
    <property type="component" value="Unassembled WGS sequence"/>
</dbReference>